<dbReference type="GO" id="GO:0005524">
    <property type="term" value="F:ATP binding"/>
    <property type="evidence" value="ECO:0007669"/>
    <property type="project" value="UniProtKB-KW"/>
</dbReference>
<evidence type="ECO:0000256" key="10">
    <source>
        <dbReference type="ARBA" id="ARBA00054997"/>
    </source>
</evidence>
<dbReference type="Pfam" id="PF00294">
    <property type="entry name" value="PfkB"/>
    <property type="match status" value="1"/>
</dbReference>
<accession>A0A2V0QML1</accession>
<dbReference type="GO" id="GO:0042840">
    <property type="term" value="P:D-glucuronate catabolic process"/>
    <property type="evidence" value="ECO:0007669"/>
    <property type="project" value="TreeGrafter"/>
</dbReference>
<keyword evidence="2" id="KW-0808">Transferase</keyword>
<dbReference type="InterPro" id="IPR029056">
    <property type="entry name" value="Ribokinase-like"/>
</dbReference>
<reference evidence="16 17" key="1">
    <citation type="submission" date="2018-04" db="EMBL/GenBank/DDBJ databases">
        <title>Draft genome sequence of Pseudomonas syringae pv. actinidiae biovar 1 strains isolated from kiwifruit in Kagawa prefecture.</title>
        <authorList>
            <person name="Tabuchi M."/>
            <person name="Saito M."/>
            <person name="Fujiwara S."/>
            <person name="Sasa N."/>
            <person name="Akimitsu K."/>
            <person name="Gomi K."/>
            <person name="Konishi-Sugita S."/>
            <person name="Hamano K."/>
            <person name="Kataoka I."/>
        </authorList>
    </citation>
    <scope>NUCLEOTIDE SEQUENCE [LARGE SCALE GENOMIC DNA]</scope>
    <source>
        <strain evidence="16 17">MAFF212206</strain>
    </source>
</reference>
<dbReference type="SUPFAM" id="SSF53613">
    <property type="entry name" value="Ribokinase-like"/>
    <property type="match status" value="1"/>
</dbReference>
<keyword evidence="5" id="KW-0067">ATP-binding</keyword>
<evidence type="ECO:0000256" key="9">
    <source>
        <dbReference type="ARBA" id="ARBA00050729"/>
    </source>
</evidence>
<dbReference type="Gene3D" id="3.40.1190.20">
    <property type="match status" value="1"/>
</dbReference>
<dbReference type="GO" id="GO:0006974">
    <property type="term" value="P:DNA damage response"/>
    <property type="evidence" value="ECO:0007669"/>
    <property type="project" value="TreeGrafter"/>
</dbReference>
<dbReference type="EC" id="2.7.1.45" evidence="11"/>
<evidence type="ECO:0000256" key="8">
    <source>
        <dbReference type="ARBA" id="ARBA00044254"/>
    </source>
</evidence>
<keyword evidence="3" id="KW-0547">Nucleotide-binding</keyword>
<gene>
    <name evidence="16" type="ORF">KPSA1_03264</name>
</gene>
<dbReference type="PANTHER" id="PTHR43085:SF15">
    <property type="entry name" value="2-DEHYDRO-3-DEOXYGLUCONOKINASE"/>
    <property type="match status" value="1"/>
</dbReference>
<evidence type="ECO:0000256" key="11">
    <source>
        <dbReference type="ARBA" id="ARBA00066369"/>
    </source>
</evidence>
<dbReference type="InterPro" id="IPR002173">
    <property type="entry name" value="Carboh/pur_kinase_PfkB_CS"/>
</dbReference>
<evidence type="ECO:0000256" key="14">
    <source>
        <dbReference type="ARBA" id="ARBA00080545"/>
    </source>
</evidence>
<comment type="similarity">
    <text evidence="1">Belongs to the carbohydrate kinase PfkB family.</text>
</comment>
<evidence type="ECO:0000256" key="7">
    <source>
        <dbReference type="ARBA" id="ARBA00043951"/>
    </source>
</evidence>
<dbReference type="Proteomes" id="UP000247480">
    <property type="component" value="Unassembled WGS sequence"/>
</dbReference>
<evidence type="ECO:0000259" key="15">
    <source>
        <dbReference type="Pfam" id="PF00294"/>
    </source>
</evidence>
<comment type="function">
    <text evidence="10">Catalyzes the phosphorylation of 2-keto-3-deoxygluconate (KDG) to produce 2-keto-3-deoxy-6-phosphogluconate (KDPG).</text>
</comment>
<evidence type="ECO:0000313" key="16">
    <source>
        <dbReference type="EMBL" id="GBH09860.1"/>
    </source>
</evidence>
<evidence type="ECO:0000256" key="3">
    <source>
        <dbReference type="ARBA" id="ARBA00022741"/>
    </source>
</evidence>
<dbReference type="PROSITE" id="PS00584">
    <property type="entry name" value="PFKB_KINASES_2"/>
    <property type="match status" value="1"/>
</dbReference>
<dbReference type="PANTHER" id="PTHR43085">
    <property type="entry name" value="HEXOKINASE FAMILY MEMBER"/>
    <property type="match status" value="1"/>
</dbReference>
<organism evidence="16 17">
    <name type="scientific">Pseudomonas syringae pv. actinidiae</name>
    <dbReference type="NCBI Taxonomy" id="103796"/>
    <lineage>
        <taxon>Bacteria</taxon>
        <taxon>Pseudomonadati</taxon>
        <taxon>Pseudomonadota</taxon>
        <taxon>Gammaproteobacteria</taxon>
        <taxon>Pseudomonadales</taxon>
        <taxon>Pseudomonadaceae</taxon>
        <taxon>Pseudomonas</taxon>
        <taxon>Pseudomonas syringae</taxon>
    </lineage>
</organism>
<sequence>MMTCGLSSLSARVSSPSVRRSYHAMSLPRIALIGECMIELQQHADGSLHQSFGGDTLNTAVYLSRLLGERAKVDYVTALGDDSFSDAMCRAWADEGIGLGKVQRMPGRLPGLYCIQTDASGERRFLYWRNEAAVRDCFMTPAAEPILAALASYDVLYFSGITLAVLGEQGRARLLEALGRARLRGVRVAFDNNYRPRLWASVEQAREAYQACLPHVDLALLTEDDEQALYGYADSEELLAAYRDRGIGETVVKRGAQSCLIEAGGERFEVAPLKVEHVVDTTAAGDSFSAAYLAARLMGERPQQAAEAGHRLAAVVIQHPGALIEKSFMPV</sequence>
<evidence type="ECO:0000256" key="1">
    <source>
        <dbReference type="ARBA" id="ARBA00010688"/>
    </source>
</evidence>
<dbReference type="EMBL" id="BGJZ01000135">
    <property type="protein sequence ID" value="GBH09860.1"/>
    <property type="molecule type" value="Genomic_DNA"/>
</dbReference>
<comment type="catalytic activity">
    <reaction evidence="9">
        <text>2-dehydro-3-deoxy-D-gluconate + ATP = 2-dehydro-3-deoxy-6-phospho-D-gluconate + ADP + H(+)</text>
        <dbReference type="Rhea" id="RHEA:14797"/>
        <dbReference type="ChEBI" id="CHEBI:15378"/>
        <dbReference type="ChEBI" id="CHEBI:30616"/>
        <dbReference type="ChEBI" id="CHEBI:57569"/>
        <dbReference type="ChEBI" id="CHEBI:57990"/>
        <dbReference type="ChEBI" id="CHEBI:456216"/>
        <dbReference type="EC" id="2.7.1.45"/>
    </reaction>
</comment>
<dbReference type="InterPro" id="IPR011611">
    <property type="entry name" value="PfkB_dom"/>
</dbReference>
<dbReference type="GO" id="GO:0008673">
    <property type="term" value="F:2-dehydro-3-deoxygluconokinase activity"/>
    <property type="evidence" value="ECO:0007669"/>
    <property type="project" value="UniProtKB-EC"/>
</dbReference>
<dbReference type="FunFam" id="3.40.1190.20:FF:000011">
    <property type="entry name" value="2-dehydro-3-deoxygluconokinase, putative"/>
    <property type="match status" value="1"/>
</dbReference>
<dbReference type="AlphaFoldDB" id="A0A2V0QML1"/>
<dbReference type="GO" id="GO:0019698">
    <property type="term" value="P:D-galacturonate catabolic process"/>
    <property type="evidence" value="ECO:0007669"/>
    <property type="project" value="TreeGrafter"/>
</dbReference>
<comment type="pathway">
    <text evidence="7">Carbohydrate acid metabolism; 2-dehydro-3-deoxy-D-gluconate degradation; D-glyceraldehyde 3-phosphate and pyruvate from 2-dehydro-3-deoxy-D-gluconate: step 1/2.</text>
</comment>
<keyword evidence="6" id="KW-0119">Carbohydrate metabolism</keyword>
<dbReference type="InterPro" id="IPR050306">
    <property type="entry name" value="PfkB_Carbo_kinase"/>
</dbReference>
<feature type="domain" description="Carbohydrate kinase PfkB" evidence="15">
    <location>
        <begin position="29"/>
        <end position="322"/>
    </location>
</feature>
<evidence type="ECO:0000256" key="4">
    <source>
        <dbReference type="ARBA" id="ARBA00022777"/>
    </source>
</evidence>
<name>A0A2V0QML1_PSESF</name>
<keyword evidence="4 16" id="KW-0418">Kinase</keyword>
<evidence type="ECO:0000256" key="13">
    <source>
        <dbReference type="ARBA" id="ARBA00075711"/>
    </source>
</evidence>
<proteinExistence type="inferred from homology"/>
<evidence type="ECO:0000256" key="2">
    <source>
        <dbReference type="ARBA" id="ARBA00022679"/>
    </source>
</evidence>
<dbReference type="GO" id="GO:0005829">
    <property type="term" value="C:cytosol"/>
    <property type="evidence" value="ECO:0007669"/>
    <property type="project" value="TreeGrafter"/>
</dbReference>
<comment type="caution">
    <text evidence="16">The sequence shown here is derived from an EMBL/GenBank/DDBJ whole genome shotgun (WGS) entry which is preliminary data.</text>
</comment>
<evidence type="ECO:0000256" key="5">
    <source>
        <dbReference type="ARBA" id="ARBA00022840"/>
    </source>
</evidence>
<protein>
    <recommendedName>
        <fullName evidence="12">2-dehydro-3-deoxygluconokinase</fullName>
        <ecNumber evidence="11">2.7.1.45</ecNumber>
    </recommendedName>
    <alternativeName>
        <fullName evidence="13">2-keto-3-deoxygluconokinase</fullName>
    </alternativeName>
    <alternativeName>
        <fullName evidence="14">3-deoxy-2-oxo-D-gluconate kinase</fullName>
    </alternativeName>
    <alternativeName>
        <fullName evidence="8">KDG kinase</fullName>
    </alternativeName>
</protein>
<dbReference type="CDD" id="cd01166">
    <property type="entry name" value="KdgK"/>
    <property type="match status" value="1"/>
</dbReference>
<evidence type="ECO:0000256" key="6">
    <source>
        <dbReference type="ARBA" id="ARBA00023277"/>
    </source>
</evidence>
<evidence type="ECO:0000313" key="17">
    <source>
        <dbReference type="Proteomes" id="UP000247480"/>
    </source>
</evidence>
<evidence type="ECO:0000256" key="12">
    <source>
        <dbReference type="ARBA" id="ARBA00067931"/>
    </source>
</evidence>